<protein>
    <submittedName>
        <fullName evidence="1 3">Uncharacterized protein</fullName>
    </submittedName>
</protein>
<proteinExistence type="predicted"/>
<dbReference type="EMBL" id="UYYA01001303">
    <property type="protein sequence ID" value="VDM55283.1"/>
    <property type="molecule type" value="Genomic_DNA"/>
</dbReference>
<evidence type="ECO:0000313" key="2">
    <source>
        <dbReference type="Proteomes" id="UP000267027"/>
    </source>
</evidence>
<evidence type="ECO:0000313" key="1">
    <source>
        <dbReference type="EMBL" id="VDM55283.1"/>
    </source>
</evidence>
<dbReference type="AlphaFoldDB" id="A0A0R3PH70"/>
<evidence type="ECO:0000313" key="3">
    <source>
        <dbReference type="WBParaSite" id="ACOC_0000369701-mRNA-1"/>
    </source>
</evidence>
<sequence length="145" mass="16857">MNTKSIWLNISMILRGHLCSEHDSVSIRSGLIHPRAHWIRELGVELEFMTMFAELHGPRFAFVVRNGLYNCLRNRFSHGFYPFCSIGYTSIQRDRFMTEYRLDASGCYNSRLLSLFAAYTVMIVLKPNSGRVSDFAFDHTDYFTP</sequence>
<reference evidence="1 2" key="2">
    <citation type="submission" date="2018-11" db="EMBL/GenBank/DDBJ databases">
        <authorList>
            <consortium name="Pathogen Informatics"/>
        </authorList>
    </citation>
    <scope>NUCLEOTIDE SEQUENCE [LARGE SCALE GENOMIC DNA]</scope>
    <source>
        <strain evidence="1 2">Costa Rica</strain>
    </source>
</reference>
<organism evidence="3">
    <name type="scientific">Angiostrongylus costaricensis</name>
    <name type="common">Nematode worm</name>
    <dbReference type="NCBI Taxonomy" id="334426"/>
    <lineage>
        <taxon>Eukaryota</taxon>
        <taxon>Metazoa</taxon>
        <taxon>Ecdysozoa</taxon>
        <taxon>Nematoda</taxon>
        <taxon>Chromadorea</taxon>
        <taxon>Rhabditida</taxon>
        <taxon>Rhabditina</taxon>
        <taxon>Rhabditomorpha</taxon>
        <taxon>Strongyloidea</taxon>
        <taxon>Metastrongylidae</taxon>
        <taxon>Angiostrongylus</taxon>
    </lineage>
</organism>
<dbReference type="WBParaSite" id="ACOC_0000369701-mRNA-1">
    <property type="protein sequence ID" value="ACOC_0000369701-mRNA-1"/>
    <property type="gene ID" value="ACOC_0000369701"/>
</dbReference>
<accession>A0A0R3PH70</accession>
<gene>
    <name evidence="1" type="ORF">ACOC_LOCUS3698</name>
</gene>
<name>A0A0R3PH70_ANGCS</name>
<dbReference type="Proteomes" id="UP000267027">
    <property type="component" value="Unassembled WGS sequence"/>
</dbReference>
<keyword evidence="2" id="KW-1185">Reference proteome</keyword>
<reference evidence="3" key="1">
    <citation type="submission" date="2017-02" db="UniProtKB">
        <authorList>
            <consortium name="WormBaseParasite"/>
        </authorList>
    </citation>
    <scope>IDENTIFICATION</scope>
</reference>